<feature type="non-terminal residue" evidence="1">
    <location>
        <position position="1"/>
    </location>
</feature>
<accession>A0A0F9AYQ6</accession>
<dbReference type="Gene3D" id="3.40.50.150">
    <property type="entry name" value="Vaccinia Virus protein VP39"/>
    <property type="match status" value="1"/>
</dbReference>
<evidence type="ECO:0000313" key="1">
    <source>
        <dbReference type="EMBL" id="KKK77466.1"/>
    </source>
</evidence>
<protein>
    <recommendedName>
        <fullName evidence="2">Methyltransferase type 11 domain-containing protein</fullName>
    </recommendedName>
</protein>
<dbReference type="Pfam" id="PF13489">
    <property type="entry name" value="Methyltransf_23"/>
    <property type="match status" value="1"/>
</dbReference>
<reference evidence="1" key="1">
    <citation type="journal article" date="2015" name="Nature">
        <title>Complex archaea that bridge the gap between prokaryotes and eukaryotes.</title>
        <authorList>
            <person name="Spang A."/>
            <person name="Saw J.H."/>
            <person name="Jorgensen S.L."/>
            <person name="Zaremba-Niedzwiedzka K."/>
            <person name="Martijn J."/>
            <person name="Lind A.E."/>
            <person name="van Eijk R."/>
            <person name="Schleper C."/>
            <person name="Guy L."/>
            <person name="Ettema T.J."/>
        </authorList>
    </citation>
    <scope>NUCLEOTIDE SEQUENCE</scope>
</reference>
<proteinExistence type="predicted"/>
<evidence type="ECO:0008006" key="2">
    <source>
        <dbReference type="Google" id="ProtNLM"/>
    </source>
</evidence>
<comment type="caution">
    <text evidence="1">The sequence shown here is derived from an EMBL/GenBank/DDBJ whole genome shotgun (WGS) entry which is preliminary data.</text>
</comment>
<organism evidence="1">
    <name type="scientific">marine sediment metagenome</name>
    <dbReference type="NCBI Taxonomy" id="412755"/>
    <lineage>
        <taxon>unclassified sequences</taxon>
        <taxon>metagenomes</taxon>
        <taxon>ecological metagenomes</taxon>
    </lineage>
</organism>
<dbReference type="InterPro" id="IPR029063">
    <property type="entry name" value="SAM-dependent_MTases_sf"/>
</dbReference>
<gene>
    <name evidence="1" type="ORF">LCGC14_2853320</name>
</gene>
<sequence length="186" mass="20967">ALSEPLTPKQWRKTLEQFDLWNERIMLAYCAAFGLPPSLLDIGCGTAAMVKLARRLSIDAIGIDLIENEEPDIVHDLSAPINLGRTFGLVMSIEVAEHIPAKKIGVFLNNITGHVQKGGQLVFTAAHPGQGGDNHINLRSANYWRNELYDRGMNFRLDLTNRLQLAWMNMPMPMYWLVSNVQVFEH</sequence>
<dbReference type="AlphaFoldDB" id="A0A0F9AYQ6"/>
<dbReference type="EMBL" id="LAZR01054942">
    <property type="protein sequence ID" value="KKK77466.1"/>
    <property type="molecule type" value="Genomic_DNA"/>
</dbReference>
<dbReference type="SUPFAM" id="SSF53335">
    <property type="entry name" value="S-adenosyl-L-methionine-dependent methyltransferases"/>
    <property type="match status" value="1"/>
</dbReference>
<name>A0A0F9AYQ6_9ZZZZ</name>